<keyword evidence="3" id="KW-0812">Transmembrane</keyword>
<dbReference type="RefSeq" id="WP_132022136.1">
    <property type="nucleotide sequence ID" value="NZ_CP016605.1"/>
</dbReference>
<dbReference type="Proteomes" id="UP000294841">
    <property type="component" value="Unassembled WGS sequence"/>
</dbReference>
<name>A0A4R2N3C8_9PAST</name>
<dbReference type="InterPro" id="IPR021207">
    <property type="entry name" value="Integr_conj_element_PFL4705"/>
</dbReference>
<comment type="caution">
    <text evidence="4">The sequence shown here is derived from an EMBL/GenBank/DDBJ whole genome shotgun (WGS) entry which is preliminary data.</text>
</comment>
<keyword evidence="3" id="KW-1133">Transmembrane helix</keyword>
<evidence type="ECO:0000313" key="5">
    <source>
        <dbReference type="Proteomes" id="UP000294841"/>
    </source>
</evidence>
<proteinExistence type="predicted"/>
<accession>A0A4R2N3C8</accession>
<organism evidence="4 5">
    <name type="scientific">Bisgaardia hudsonensis</name>
    <dbReference type="NCBI Taxonomy" id="109472"/>
    <lineage>
        <taxon>Bacteria</taxon>
        <taxon>Pseudomonadati</taxon>
        <taxon>Pseudomonadota</taxon>
        <taxon>Gammaproteobacteria</taxon>
        <taxon>Pasteurellales</taxon>
        <taxon>Pasteurellaceae</taxon>
        <taxon>Bisgaardia</taxon>
    </lineage>
</organism>
<keyword evidence="3" id="KW-0472">Membrane</keyword>
<evidence type="ECO:0000313" key="4">
    <source>
        <dbReference type="EMBL" id="TCP14339.1"/>
    </source>
</evidence>
<feature type="transmembrane region" description="Helical" evidence="3">
    <location>
        <begin position="6"/>
        <end position="27"/>
    </location>
</feature>
<keyword evidence="5" id="KW-1185">Reference proteome</keyword>
<protein>
    <submittedName>
        <fullName evidence="4">Integrating conjugative element protein (TIGR03752 family)</fullName>
    </submittedName>
</protein>
<gene>
    <name evidence="4" type="ORF">EV697_101480</name>
</gene>
<dbReference type="NCBIfam" id="TIGR03752">
    <property type="entry name" value="conj_TIGR03752"/>
    <property type="match status" value="1"/>
</dbReference>
<sequence length="482" mass="52414">MQANKALYVIVTIVIAVVGLMGWFLFYPSSTEMEQPKRDVLDISINDLTPEEIRAMGIQGDTPQDTLRTLIATSKLNQKKFDKTLDELEKYKRENERLTRKEADTNYQINEAIRNETQPLLAEIADLKRELVESVKNSERNGNAVNHDQEGTQGLRKGFGAENNNLSIGNGSDISLEPATRWIEPSDQIGLDSNGKPVANGVRANSFGFPSQFNSNEQSNSQKKGLPFIDDTDEIGGNSSRKKASEIPYYTLPENSTLLGSISMTALIGRVPIGNNVTDPYPFKVIIGRENLIANGLELPDIEGAIVSGTASGDWTLSCVRGTVKSMTFVFSDGRIVTSSQSGNQSDEGIGWISDDRGVPCVPGERKTNAPEYLGSNFLLAGASAAAQGLSQAQTTTVVDGSSVVGAVTGDNSKYILGQALGGGLKTAADWFRERYGQMFDAIYVPPGHPVAIHLNKEIVIDYNKLGRKVKYRVSQSTPRLD</sequence>
<feature type="region of interest" description="Disordered" evidence="2">
    <location>
        <begin position="211"/>
        <end position="243"/>
    </location>
</feature>
<reference evidence="4 5" key="1">
    <citation type="submission" date="2019-03" db="EMBL/GenBank/DDBJ databases">
        <title>Genomic Encyclopedia of Type Strains, Phase IV (KMG-IV): sequencing the most valuable type-strain genomes for metagenomic binning, comparative biology and taxonomic classification.</title>
        <authorList>
            <person name="Goeker M."/>
        </authorList>
    </citation>
    <scope>NUCLEOTIDE SEQUENCE [LARGE SCALE GENOMIC DNA]</scope>
    <source>
        <strain evidence="4 5">DSM 28231</strain>
    </source>
</reference>
<dbReference type="EMBL" id="SLXI01000001">
    <property type="protein sequence ID" value="TCP14339.1"/>
    <property type="molecule type" value="Genomic_DNA"/>
</dbReference>
<evidence type="ECO:0000256" key="3">
    <source>
        <dbReference type="SAM" id="Phobius"/>
    </source>
</evidence>
<dbReference type="OrthoDB" id="7061550at2"/>
<keyword evidence="1" id="KW-0175">Coiled coil</keyword>
<feature type="compositionally biased region" description="Low complexity" evidence="2">
    <location>
        <begin position="211"/>
        <end position="222"/>
    </location>
</feature>
<evidence type="ECO:0000256" key="2">
    <source>
        <dbReference type="SAM" id="MobiDB-lite"/>
    </source>
</evidence>
<feature type="coiled-coil region" evidence="1">
    <location>
        <begin position="81"/>
        <end position="108"/>
    </location>
</feature>
<dbReference type="AlphaFoldDB" id="A0A4R2N3C8"/>
<evidence type="ECO:0000256" key="1">
    <source>
        <dbReference type="SAM" id="Coils"/>
    </source>
</evidence>